<dbReference type="CDD" id="cd06587">
    <property type="entry name" value="VOC"/>
    <property type="match status" value="1"/>
</dbReference>
<dbReference type="RefSeq" id="WP_192755575.1">
    <property type="nucleotide sequence ID" value="NZ_BAABJL010000194.1"/>
</dbReference>
<evidence type="ECO:0000259" key="1">
    <source>
        <dbReference type="PROSITE" id="PS51819"/>
    </source>
</evidence>
<dbReference type="PROSITE" id="PS51819">
    <property type="entry name" value="VOC"/>
    <property type="match status" value="1"/>
</dbReference>
<dbReference type="EMBL" id="JADBEM010000001">
    <property type="protein sequence ID" value="MBE1612546.1"/>
    <property type="molecule type" value="Genomic_DNA"/>
</dbReference>
<reference evidence="2" key="1">
    <citation type="submission" date="2020-10" db="EMBL/GenBank/DDBJ databases">
        <title>Sequencing the genomes of 1000 actinobacteria strains.</title>
        <authorList>
            <person name="Klenk H.-P."/>
        </authorList>
    </citation>
    <scope>NUCLEOTIDE SEQUENCE</scope>
    <source>
        <strain evidence="2">DSM 45354</strain>
    </source>
</reference>
<comment type="caution">
    <text evidence="2">The sequence shown here is derived from an EMBL/GenBank/DDBJ whole genome shotgun (WGS) entry which is preliminary data.</text>
</comment>
<gene>
    <name evidence="2" type="ORF">HEB94_009394</name>
</gene>
<name>A0A927N4J2_9ACTN</name>
<dbReference type="PANTHER" id="PTHR35908:SF1">
    <property type="entry name" value="CONSERVED PROTEIN"/>
    <property type="match status" value="1"/>
</dbReference>
<dbReference type="PANTHER" id="PTHR35908">
    <property type="entry name" value="HYPOTHETICAL FUSION PROTEIN"/>
    <property type="match status" value="1"/>
</dbReference>
<dbReference type="SUPFAM" id="SSF54593">
    <property type="entry name" value="Glyoxalase/Bleomycin resistance protein/Dihydroxybiphenyl dioxygenase"/>
    <property type="match status" value="1"/>
</dbReference>
<dbReference type="InterPro" id="IPR041581">
    <property type="entry name" value="Glyoxalase_6"/>
</dbReference>
<dbReference type="GO" id="GO:0016829">
    <property type="term" value="F:lyase activity"/>
    <property type="evidence" value="ECO:0007669"/>
    <property type="project" value="UniProtKB-KW"/>
</dbReference>
<dbReference type="Pfam" id="PF18029">
    <property type="entry name" value="Glyoxalase_6"/>
    <property type="match status" value="1"/>
</dbReference>
<sequence length="132" mass="14771">MTRTRHSYSHGDLVVVLDCADLDRAADFWTAALGYVRTGPAGPTYLSVYPPEGAGCEILLQRVSDEKRAKNRLHFDLRTRDLAAEVDRVLALGATLVTDQPIEESGWLWHVLADPDGNEFCVLQPPESYWQD</sequence>
<dbReference type="Proteomes" id="UP000638648">
    <property type="component" value="Unassembled WGS sequence"/>
</dbReference>
<proteinExistence type="predicted"/>
<dbReference type="Gene3D" id="3.10.180.10">
    <property type="entry name" value="2,3-Dihydroxybiphenyl 1,2-Dioxygenase, domain 1"/>
    <property type="match status" value="1"/>
</dbReference>
<evidence type="ECO:0000313" key="2">
    <source>
        <dbReference type="EMBL" id="MBE1612546.1"/>
    </source>
</evidence>
<evidence type="ECO:0000313" key="3">
    <source>
        <dbReference type="Proteomes" id="UP000638648"/>
    </source>
</evidence>
<dbReference type="InterPro" id="IPR029068">
    <property type="entry name" value="Glyas_Bleomycin-R_OHBP_Dase"/>
</dbReference>
<protein>
    <submittedName>
        <fullName evidence="2">Enzyme related to lactoylglutathione lyase</fullName>
    </submittedName>
</protein>
<keyword evidence="2" id="KW-0456">Lyase</keyword>
<feature type="domain" description="VOC" evidence="1">
    <location>
        <begin position="10"/>
        <end position="125"/>
    </location>
</feature>
<dbReference type="AlphaFoldDB" id="A0A927N4J2"/>
<organism evidence="2 3">
    <name type="scientific">Actinopolymorpha pittospori</name>
    <dbReference type="NCBI Taxonomy" id="648752"/>
    <lineage>
        <taxon>Bacteria</taxon>
        <taxon>Bacillati</taxon>
        <taxon>Actinomycetota</taxon>
        <taxon>Actinomycetes</taxon>
        <taxon>Propionibacteriales</taxon>
        <taxon>Actinopolymorphaceae</taxon>
        <taxon>Actinopolymorpha</taxon>
    </lineage>
</organism>
<dbReference type="InterPro" id="IPR037523">
    <property type="entry name" value="VOC_core"/>
</dbReference>
<keyword evidence="3" id="KW-1185">Reference proteome</keyword>
<accession>A0A927N4J2</accession>